<evidence type="ECO:0000313" key="3">
    <source>
        <dbReference type="Proteomes" id="UP000533476"/>
    </source>
</evidence>
<name>A0A7Y0Q167_9FIRM</name>
<protein>
    <recommendedName>
        <fullName evidence="4">RNA chaperone Hfq</fullName>
    </recommendedName>
</protein>
<sequence>MSRRVDIPPRDTSAPVRIPGAKPTGTKKPSGVFSERHSLAQEPLYQQWVDAEVLLRFVFSDGSALEGLLRAYDTYALQVETEQGLMLVYKQSLRWIAPRDGQTSDNL</sequence>
<reference evidence="2 3" key="1">
    <citation type="submission" date="2020-04" db="EMBL/GenBank/DDBJ databases">
        <authorList>
            <person name="Zhang R."/>
            <person name="Schippers A."/>
        </authorList>
    </citation>
    <scope>NUCLEOTIDE SEQUENCE [LARGE SCALE GENOMIC DNA]</scope>
    <source>
        <strain evidence="2 3">DSM 109850</strain>
    </source>
</reference>
<evidence type="ECO:0000256" key="1">
    <source>
        <dbReference type="SAM" id="MobiDB-lite"/>
    </source>
</evidence>
<gene>
    <name evidence="2" type="ORF">HIJ39_02030</name>
</gene>
<dbReference type="InterPro" id="IPR010920">
    <property type="entry name" value="LSM_dom_sf"/>
</dbReference>
<dbReference type="EMBL" id="JABBVZ010000004">
    <property type="protein sequence ID" value="NMP21137.1"/>
    <property type="molecule type" value="Genomic_DNA"/>
</dbReference>
<organism evidence="2 3">
    <name type="scientific">Sulfobacillus harzensis</name>
    <dbReference type="NCBI Taxonomy" id="2729629"/>
    <lineage>
        <taxon>Bacteria</taxon>
        <taxon>Bacillati</taxon>
        <taxon>Bacillota</taxon>
        <taxon>Clostridia</taxon>
        <taxon>Eubacteriales</taxon>
        <taxon>Clostridiales Family XVII. Incertae Sedis</taxon>
        <taxon>Sulfobacillus</taxon>
    </lineage>
</organism>
<feature type="region of interest" description="Disordered" evidence="1">
    <location>
        <begin position="1"/>
        <end position="33"/>
    </location>
</feature>
<evidence type="ECO:0000313" key="2">
    <source>
        <dbReference type="EMBL" id="NMP21137.1"/>
    </source>
</evidence>
<dbReference type="AlphaFoldDB" id="A0A7Y0Q167"/>
<proteinExistence type="predicted"/>
<dbReference type="RefSeq" id="WP_169096171.1">
    <property type="nucleotide sequence ID" value="NZ_JABBVZ010000004.1"/>
</dbReference>
<dbReference type="Gene3D" id="2.30.30.100">
    <property type="match status" value="1"/>
</dbReference>
<dbReference type="SUPFAM" id="SSF50182">
    <property type="entry name" value="Sm-like ribonucleoproteins"/>
    <property type="match status" value="1"/>
</dbReference>
<evidence type="ECO:0008006" key="4">
    <source>
        <dbReference type="Google" id="ProtNLM"/>
    </source>
</evidence>
<keyword evidence="3" id="KW-1185">Reference proteome</keyword>
<accession>A0A7Y0Q167</accession>
<dbReference type="Proteomes" id="UP000533476">
    <property type="component" value="Unassembled WGS sequence"/>
</dbReference>
<comment type="caution">
    <text evidence="2">The sequence shown here is derived from an EMBL/GenBank/DDBJ whole genome shotgun (WGS) entry which is preliminary data.</text>
</comment>